<organism evidence="1 2">
    <name type="scientific">Klebsiella phage Miro</name>
    <dbReference type="NCBI Taxonomy" id="1675608"/>
    <lineage>
        <taxon>Viruses</taxon>
        <taxon>Duplodnaviria</taxon>
        <taxon>Heunggongvirae</taxon>
        <taxon>Uroviricota</taxon>
        <taxon>Caudoviricetes</taxon>
        <taxon>Pantevenvirales</taxon>
        <taxon>Straboviridae</taxon>
        <taxon>Slopekvirus</taxon>
        <taxon>Klebsiella virus Miro</taxon>
    </lineage>
</organism>
<name>A0A0K1LQE3_9CAUD</name>
<dbReference type="Proteomes" id="UP000222117">
    <property type="component" value="Segment"/>
</dbReference>
<reference evidence="1 2" key="1">
    <citation type="journal article" date="2015" name="Genome Announc.">
        <title>Complete Genome Sequence of Klebsiella pneumoniae Carbapenemase-Producing K. pneumoniae Myophage Miro.</title>
        <authorList>
            <person name="Mijalis E.M."/>
            <person name="Lessor L.E."/>
            <person name="Cahill J.L."/>
            <person name="Rasche E.S."/>
            <person name="Kuty Everett G.F."/>
        </authorList>
    </citation>
    <scope>NUCLEOTIDE SEQUENCE [LARGE SCALE GENOMIC DNA]</scope>
</reference>
<dbReference type="EMBL" id="KT001919">
    <property type="protein sequence ID" value="AKU44791.1"/>
    <property type="molecule type" value="Genomic_DNA"/>
</dbReference>
<accession>A0A0K1LQE3</accession>
<gene>
    <name evidence="1" type="ORF">CPT_Miro207</name>
</gene>
<evidence type="ECO:0000313" key="2">
    <source>
        <dbReference type="Proteomes" id="UP000222117"/>
    </source>
</evidence>
<protein>
    <submittedName>
        <fullName evidence="1">Neck protein</fullName>
    </submittedName>
</protein>
<proteinExistence type="predicted"/>
<sequence>MITNNPAQLKDEILRRLGAPIVKIEVTTDQVYDCIQRALDLYAEYHYNGSNKGYIILTLGPDNPKNIFDLSKEHIFAITKVLRTNMGSLVSMDGTAVYPWFTDFLMGLTGGSLGGGGCASRTYGMNAYGADMGYFTQMMSYQRSMQDLLSPLPDYWYNDDTGQFAVYGTVKDGDIVVIEAMIRSFVDVPSMVGNVSGYATAGSDGEDKPTIADIYNNPYKAVSGGVKAGQGTSVQGSSSAYNNRWVKDYATALVKEVNGQVLAKFQGMQLPGGVAPDGTRLIQEAMQEKENLRQELLLLSDALPVLMM</sequence>
<evidence type="ECO:0000313" key="1">
    <source>
        <dbReference type="EMBL" id="AKU44791.1"/>
    </source>
</evidence>